<sequence>MKAKLWLIASLLVLSLLFSLKTISADQPYKFRKIKDEIREMIHIHKTRKIQTPGSVTTPAGQGSPSSVGSPHAG</sequence>
<accession>A0A8T2EU16</accession>
<dbReference type="Proteomes" id="UP000694240">
    <property type="component" value="Chromosome 3"/>
</dbReference>
<organism evidence="3 4">
    <name type="scientific">Arabidopsis thaliana x Arabidopsis arenosa</name>
    <dbReference type="NCBI Taxonomy" id="1240361"/>
    <lineage>
        <taxon>Eukaryota</taxon>
        <taxon>Viridiplantae</taxon>
        <taxon>Streptophyta</taxon>
        <taxon>Embryophyta</taxon>
        <taxon>Tracheophyta</taxon>
        <taxon>Spermatophyta</taxon>
        <taxon>Magnoliopsida</taxon>
        <taxon>eudicotyledons</taxon>
        <taxon>Gunneridae</taxon>
        <taxon>Pentapetalae</taxon>
        <taxon>rosids</taxon>
        <taxon>malvids</taxon>
        <taxon>Brassicales</taxon>
        <taxon>Brassicaceae</taxon>
        <taxon>Camelineae</taxon>
        <taxon>Arabidopsis</taxon>
    </lineage>
</organism>
<dbReference type="EMBL" id="JAEFBK010000003">
    <property type="protein sequence ID" value="KAG7625073.1"/>
    <property type="molecule type" value="Genomic_DNA"/>
</dbReference>
<feature type="chain" id="PRO_5035941231" description="Transmembrane protein" evidence="2">
    <location>
        <begin position="26"/>
        <end position="74"/>
    </location>
</feature>
<evidence type="ECO:0000256" key="1">
    <source>
        <dbReference type="SAM" id="MobiDB-lite"/>
    </source>
</evidence>
<evidence type="ECO:0008006" key="5">
    <source>
        <dbReference type="Google" id="ProtNLM"/>
    </source>
</evidence>
<dbReference type="AlphaFoldDB" id="A0A8T2EU16"/>
<evidence type="ECO:0000256" key="2">
    <source>
        <dbReference type="SAM" id="SignalP"/>
    </source>
</evidence>
<proteinExistence type="predicted"/>
<evidence type="ECO:0000313" key="4">
    <source>
        <dbReference type="Proteomes" id="UP000694240"/>
    </source>
</evidence>
<evidence type="ECO:0000313" key="3">
    <source>
        <dbReference type="EMBL" id="KAG7625073.1"/>
    </source>
</evidence>
<keyword evidence="4" id="KW-1185">Reference proteome</keyword>
<name>A0A8T2EU16_9BRAS</name>
<gene>
    <name evidence="3" type="ORF">ISN45_At03g013410</name>
</gene>
<feature type="region of interest" description="Disordered" evidence="1">
    <location>
        <begin position="49"/>
        <end position="74"/>
    </location>
</feature>
<protein>
    <recommendedName>
        <fullName evidence="5">Transmembrane protein</fullName>
    </recommendedName>
</protein>
<reference evidence="3 4" key="1">
    <citation type="submission" date="2020-12" db="EMBL/GenBank/DDBJ databases">
        <title>Concerted genomic and epigenomic changes stabilize Arabidopsis allopolyploids.</title>
        <authorList>
            <person name="Chen Z."/>
        </authorList>
    </citation>
    <scope>NUCLEOTIDE SEQUENCE [LARGE SCALE GENOMIC DNA]</scope>
    <source>
        <strain evidence="3">Allo738</strain>
        <tissue evidence="3">Leaf</tissue>
    </source>
</reference>
<keyword evidence="2" id="KW-0732">Signal</keyword>
<comment type="caution">
    <text evidence="3">The sequence shown here is derived from an EMBL/GenBank/DDBJ whole genome shotgun (WGS) entry which is preliminary data.</text>
</comment>
<feature type="signal peptide" evidence="2">
    <location>
        <begin position="1"/>
        <end position="25"/>
    </location>
</feature>
<feature type="compositionally biased region" description="Polar residues" evidence="1">
    <location>
        <begin position="50"/>
        <end position="74"/>
    </location>
</feature>